<gene>
    <name evidence="2" type="ordered locus">HEAR2428</name>
</gene>
<evidence type="ECO:0000313" key="2">
    <source>
        <dbReference type="EMBL" id="CAL62559.1"/>
    </source>
</evidence>
<dbReference type="InterPro" id="IPR032710">
    <property type="entry name" value="NTF2-like_dom_sf"/>
</dbReference>
<dbReference type="Pfam" id="PF12680">
    <property type="entry name" value="SnoaL_2"/>
    <property type="match status" value="1"/>
</dbReference>
<proteinExistence type="predicted"/>
<organism evidence="2 3">
    <name type="scientific">Herminiimonas arsenicoxydans</name>
    <dbReference type="NCBI Taxonomy" id="204773"/>
    <lineage>
        <taxon>Bacteria</taxon>
        <taxon>Pseudomonadati</taxon>
        <taxon>Pseudomonadota</taxon>
        <taxon>Betaproteobacteria</taxon>
        <taxon>Burkholderiales</taxon>
        <taxon>Oxalobacteraceae</taxon>
        <taxon>Herminiimonas</taxon>
    </lineage>
</organism>
<dbReference type="HOGENOM" id="CLU_122429_1_0_4"/>
<evidence type="ECO:0000259" key="1">
    <source>
        <dbReference type="Pfam" id="PF12680"/>
    </source>
</evidence>
<dbReference type="EMBL" id="CU207211">
    <property type="protein sequence ID" value="CAL62559.1"/>
    <property type="molecule type" value="Genomic_DNA"/>
</dbReference>
<dbReference type="KEGG" id="har:HEAR2428"/>
<reference evidence="2 3" key="1">
    <citation type="journal article" date="2007" name="PLoS Genet.">
        <title>A tale of two oxidation states: bacterial colonization of arsenic-rich environments.</title>
        <authorList>
            <person name="Muller D."/>
            <person name="Medigue C."/>
            <person name="Koechler S."/>
            <person name="Barbe V."/>
            <person name="Barakat M."/>
            <person name="Talla E."/>
            <person name="Bonnefoy V."/>
            <person name="Krin E."/>
            <person name="Arsene-Ploetze F."/>
            <person name="Carapito C."/>
            <person name="Chandler M."/>
            <person name="Cournoyer B."/>
            <person name="Cruveiller S."/>
            <person name="Dossat C."/>
            <person name="Duval S."/>
            <person name="Heymann M."/>
            <person name="Leize E."/>
            <person name="Lieutaud A."/>
            <person name="Lievremont D."/>
            <person name="Makita Y."/>
            <person name="Mangenot S."/>
            <person name="Nitschke W."/>
            <person name="Ortet P."/>
            <person name="Perdrial N."/>
            <person name="Schoepp B."/>
            <person name="Siguier N."/>
            <person name="Simeonova D.D."/>
            <person name="Rouy Z."/>
            <person name="Segurens B."/>
            <person name="Turlin E."/>
            <person name="Vallenet D."/>
            <person name="Van Dorsselaer A."/>
            <person name="Weiss S."/>
            <person name="Weissenbach J."/>
            <person name="Lett M.C."/>
            <person name="Danchin A."/>
            <person name="Bertin P.N."/>
        </authorList>
    </citation>
    <scope>NUCLEOTIDE SEQUENCE [LARGE SCALE GENOMIC DNA]</scope>
    <source>
        <strain evidence="3">ULPAs1</strain>
    </source>
</reference>
<evidence type="ECO:0000313" key="3">
    <source>
        <dbReference type="Proteomes" id="UP000006697"/>
    </source>
</evidence>
<dbReference type="SUPFAM" id="SSF54427">
    <property type="entry name" value="NTF2-like"/>
    <property type="match status" value="1"/>
</dbReference>
<name>A4G7S2_HERAR</name>
<dbReference type="STRING" id="204773.HEAR2428"/>
<dbReference type="eggNOG" id="COG3631">
    <property type="taxonomic scope" value="Bacteria"/>
</dbReference>
<dbReference type="AlphaFoldDB" id="A4G7S2"/>
<feature type="domain" description="SnoaL-like" evidence="1">
    <location>
        <begin position="20"/>
        <end position="120"/>
    </location>
</feature>
<sequence length="152" mass="17658">MSEVMNIKVDHTDSLCRVVQFFETLSIEAAQHQLEQIYAVDASFKDPFSEVCGLPAIRPIFIHMFSQVENPRFVVTNTVLQGDDAFMTWNFLFHMRRYSSDEQCIRGATHLRFNADGRVNTHRDYWDAAEELYEKLPLVGGLMRVLKRIAKK</sequence>
<dbReference type="InterPro" id="IPR037401">
    <property type="entry name" value="SnoaL-like"/>
</dbReference>
<accession>A4G7S2</accession>
<protein>
    <recommendedName>
        <fullName evidence="1">SnoaL-like domain-containing protein</fullName>
    </recommendedName>
</protein>
<dbReference type="Proteomes" id="UP000006697">
    <property type="component" value="Chromosome"/>
</dbReference>
<keyword evidence="3" id="KW-1185">Reference proteome</keyword>
<dbReference type="Gene3D" id="3.10.450.50">
    <property type="match status" value="1"/>
</dbReference>